<evidence type="ECO:0000313" key="8">
    <source>
        <dbReference type="EMBL" id="MDT0576076.1"/>
    </source>
</evidence>
<dbReference type="InterPro" id="IPR014320">
    <property type="entry name" value="Phageshock_PspC"/>
</dbReference>
<dbReference type="InterPro" id="IPR007168">
    <property type="entry name" value="Phageshock_PspC_N"/>
</dbReference>
<evidence type="ECO:0000313" key="9">
    <source>
        <dbReference type="Proteomes" id="UP001259803"/>
    </source>
</evidence>
<dbReference type="Pfam" id="PF04024">
    <property type="entry name" value="PspC"/>
    <property type="match status" value="1"/>
</dbReference>
<dbReference type="RefSeq" id="WP_311340655.1">
    <property type="nucleotide sequence ID" value="NZ_JAVRHS010000005.1"/>
</dbReference>
<feature type="domain" description="Phage shock protein PspC N-terminal" evidence="7">
    <location>
        <begin position="7"/>
        <end position="63"/>
    </location>
</feature>
<dbReference type="PANTHER" id="PTHR33885:SF3">
    <property type="entry name" value="PHAGE SHOCK PROTEIN C"/>
    <property type="match status" value="1"/>
</dbReference>
<feature type="transmembrane region" description="Helical" evidence="6">
    <location>
        <begin position="33"/>
        <end position="56"/>
    </location>
</feature>
<name>A0ABU2ZI82_9SPHN</name>
<sequence>MTTQHTRFYRDKVDGKVLGVCSGIADYTGVDAFWVRLGFVLFTITMGWPLILYMAMGMLAPKKPARLYADAQEQKFWQGVRQSPSASARDVKGRLRDVDRRLARVEEHYVDTNRTLAQEIEKLR</sequence>
<evidence type="ECO:0000256" key="3">
    <source>
        <dbReference type="ARBA" id="ARBA00022692"/>
    </source>
</evidence>
<gene>
    <name evidence="8" type="primary">pspC</name>
    <name evidence="8" type="ORF">RM533_07735</name>
</gene>
<dbReference type="Proteomes" id="UP001259803">
    <property type="component" value="Unassembled WGS sequence"/>
</dbReference>
<accession>A0ABU2ZI82</accession>
<keyword evidence="3 6" id="KW-0812">Transmembrane</keyword>
<dbReference type="PANTHER" id="PTHR33885">
    <property type="entry name" value="PHAGE SHOCK PROTEIN C"/>
    <property type="match status" value="1"/>
</dbReference>
<dbReference type="NCBIfam" id="TIGR02978">
    <property type="entry name" value="phageshock_pspC"/>
    <property type="match status" value="1"/>
</dbReference>
<keyword evidence="4 6" id="KW-1133">Transmembrane helix</keyword>
<evidence type="ECO:0000256" key="6">
    <source>
        <dbReference type="SAM" id="Phobius"/>
    </source>
</evidence>
<evidence type="ECO:0000256" key="2">
    <source>
        <dbReference type="ARBA" id="ARBA00022475"/>
    </source>
</evidence>
<dbReference type="InterPro" id="IPR052027">
    <property type="entry name" value="PspC"/>
</dbReference>
<comment type="caution">
    <text evidence="8">The sequence shown here is derived from an EMBL/GenBank/DDBJ whole genome shotgun (WGS) entry which is preliminary data.</text>
</comment>
<evidence type="ECO:0000259" key="7">
    <source>
        <dbReference type="Pfam" id="PF04024"/>
    </source>
</evidence>
<evidence type="ECO:0000256" key="1">
    <source>
        <dbReference type="ARBA" id="ARBA00004162"/>
    </source>
</evidence>
<protein>
    <submittedName>
        <fullName evidence="8">Envelope stress response membrane protein PspC</fullName>
    </submittedName>
</protein>
<comment type="subcellular location">
    <subcellularLocation>
        <location evidence="1">Cell membrane</location>
        <topology evidence="1">Single-pass membrane protein</topology>
    </subcellularLocation>
</comment>
<keyword evidence="5 6" id="KW-0472">Membrane</keyword>
<proteinExistence type="predicted"/>
<evidence type="ECO:0000256" key="4">
    <source>
        <dbReference type="ARBA" id="ARBA00022989"/>
    </source>
</evidence>
<dbReference type="EMBL" id="JAVRHS010000005">
    <property type="protein sequence ID" value="MDT0576076.1"/>
    <property type="molecule type" value="Genomic_DNA"/>
</dbReference>
<keyword evidence="2" id="KW-1003">Cell membrane</keyword>
<reference evidence="8 9" key="1">
    <citation type="submission" date="2023-09" db="EMBL/GenBank/DDBJ databases">
        <authorList>
            <person name="Rey-Velasco X."/>
        </authorList>
    </citation>
    <scope>NUCLEOTIDE SEQUENCE [LARGE SCALE GENOMIC DNA]</scope>
    <source>
        <strain evidence="8 9">F390</strain>
    </source>
</reference>
<keyword evidence="9" id="KW-1185">Reference proteome</keyword>
<evidence type="ECO:0000256" key="5">
    <source>
        <dbReference type="ARBA" id="ARBA00023136"/>
    </source>
</evidence>
<organism evidence="8 9">
    <name type="scientific">Croceicoccus esteveae</name>
    <dbReference type="NCBI Taxonomy" id="3075597"/>
    <lineage>
        <taxon>Bacteria</taxon>
        <taxon>Pseudomonadati</taxon>
        <taxon>Pseudomonadota</taxon>
        <taxon>Alphaproteobacteria</taxon>
        <taxon>Sphingomonadales</taxon>
        <taxon>Erythrobacteraceae</taxon>
        <taxon>Croceicoccus</taxon>
    </lineage>
</organism>